<proteinExistence type="inferred from homology"/>
<dbReference type="Pfam" id="PF08546">
    <property type="entry name" value="ApbA_C"/>
    <property type="match status" value="1"/>
</dbReference>
<organism evidence="14 15">
    <name type="scientific">Exiguobacterium aestuarii</name>
    <dbReference type="NCBI Taxonomy" id="273527"/>
    <lineage>
        <taxon>Bacteria</taxon>
        <taxon>Bacillati</taxon>
        <taxon>Bacillota</taxon>
        <taxon>Bacilli</taxon>
        <taxon>Bacillales</taxon>
        <taxon>Bacillales Family XII. Incertae Sedis</taxon>
        <taxon>Exiguobacterium</taxon>
    </lineage>
</organism>
<comment type="caution">
    <text evidence="14">The sequence shown here is derived from an EMBL/GenBank/DDBJ whole genome shotgun (WGS) entry which is preliminary data.</text>
</comment>
<dbReference type="InterPro" id="IPR050838">
    <property type="entry name" value="Ketopantoate_reductase"/>
</dbReference>
<comment type="similarity">
    <text evidence="3 11">Belongs to the ketopantoate reductase family.</text>
</comment>
<reference evidence="15" key="1">
    <citation type="journal article" date="2019" name="Int. J. Syst. Evol. Microbiol.">
        <title>The Global Catalogue of Microorganisms (GCM) 10K type strain sequencing project: providing services to taxonomists for standard genome sequencing and annotation.</title>
        <authorList>
            <consortium name="The Broad Institute Genomics Platform"/>
            <consortium name="The Broad Institute Genome Sequencing Center for Infectious Disease"/>
            <person name="Wu L."/>
            <person name="Ma J."/>
        </authorList>
    </citation>
    <scope>NUCLEOTIDE SEQUENCE [LARGE SCALE GENOMIC DNA]</scope>
    <source>
        <strain evidence="15">CCUG 55590</strain>
    </source>
</reference>
<dbReference type="SUPFAM" id="SSF51735">
    <property type="entry name" value="NAD(P)-binding Rossmann-fold domains"/>
    <property type="match status" value="1"/>
</dbReference>
<evidence type="ECO:0000256" key="3">
    <source>
        <dbReference type="ARBA" id="ARBA00007870"/>
    </source>
</evidence>
<dbReference type="EC" id="1.1.1.169" evidence="4 11"/>
<dbReference type="PANTHER" id="PTHR43765:SF2">
    <property type="entry name" value="2-DEHYDROPANTOATE 2-REDUCTASE"/>
    <property type="match status" value="1"/>
</dbReference>
<dbReference type="NCBIfam" id="TIGR00745">
    <property type="entry name" value="apbA_panE"/>
    <property type="match status" value="1"/>
</dbReference>
<dbReference type="Pfam" id="PF02558">
    <property type="entry name" value="ApbA"/>
    <property type="match status" value="1"/>
</dbReference>
<dbReference type="InterPro" id="IPR008927">
    <property type="entry name" value="6-PGluconate_DH-like_C_sf"/>
</dbReference>
<evidence type="ECO:0000256" key="2">
    <source>
        <dbReference type="ARBA" id="ARBA00004994"/>
    </source>
</evidence>
<comment type="function">
    <text evidence="1 11">Catalyzes the NADPH-dependent reduction of ketopantoate into pantoic acid.</text>
</comment>
<feature type="domain" description="Ketopantoate reductase N-terminal" evidence="12">
    <location>
        <begin position="7"/>
        <end position="142"/>
    </location>
</feature>
<dbReference type="SUPFAM" id="SSF48179">
    <property type="entry name" value="6-phosphogluconate dehydrogenase C-terminal domain-like"/>
    <property type="match status" value="1"/>
</dbReference>
<evidence type="ECO:0000256" key="7">
    <source>
        <dbReference type="ARBA" id="ARBA00022857"/>
    </source>
</evidence>
<feature type="domain" description="Ketopantoate reductase C-terminal" evidence="13">
    <location>
        <begin position="161"/>
        <end position="273"/>
    </location>
</feature>
<dbReference type="InterPro" id="IPR003710">
    <property type="entry name" value="ApbA"/>
</dbReference>
<evidence type="ECO:0000259" key="12">
    <source>
        <dbReference type="Pfam" id="PF02558"/>
    </source>
</evidence>
<evidence type="ECO:0000256" key="4">
    <source>
        <dbReference type="ARBA" id="ARBA00013014"/>
    </source>
</evidence>
<keyword evidence="6 11" id="KW-0566">Pantothenate biosynthesis</keyword>
<keyword evidence="8 11" id="KW-0560">Oxidoreductase</keyword>
<dbReference type="InterPro" id="IPR036291">
    <property type="entry name" value="NAD(P)-bd_dom_sf"/>
</dbReference>
<evidence type="ECO:0000256" key="10">
    <source>
        <dbReference type="ARBA" id="ARBA00048793"/>
    </source>
</evidence>
<evidence type="ECO:0000259" key="13">
    <source>
        <dbReference type="Pfam" id="PF08546"/>
    </source>
</evidence>
<evidence type="ECO:0000256" key="1">
    <source>
        <dbReference type="ARBA" id="ARBA00002919"/>
    </source>
</evidence>
<dbReference type="RefSeq" id="WP_214789023.1">
    <property type="nucleotide sequence ID" value="NZ_JANIEL010000015.1"/>
</dbReference>
<evidence type="ECO:0000256" key="8">
    <source>
        <dbReference type="ARBA" id="ARBA00023002"/>
    </source>
</evidence>
<keyword evidence="15" id="KW-1185">Reference proteome</keyword>
<comment type="pathway">
    <text evidence="2 11">Cofactor biosynthesis; (R)-pantothenate biosynthesis; (R)-pantoate from 3-methyl-2-oxobutanoate: step 2/2.</text>
</comment>
<protein>
    <recommendedName>
        <fullName evidence="5 11">2-dehydropantoate 2-reductase</fullName>
        <ecNumber evidence="4 11">1.1.1.169</ecNumber>
    </recommendedName>
    <alternativeName>
        <fullName evidence="9 11">Ketopantoate reductase</fullName>
    </alternativeName>
</protein>
<dbReference type="Gene3D" id="3.40.50.720">
    <property type="entry name" value="NAD(P)-binding Rossmann-like Domain"/>
    <property type="match status" value="1"/>
</dbReference>
<dbReference type="PANTHER" id="PTHR43765">
    <property type="entry name" value="2-DEHYDROPANTOATE 2-REDUCTASE-RELATED"/>
    <property type="match status" value="1"/>
</dbReference>
<sequence length="280" mass="30475">MNSIKRIGIIGNGAVGLLMASLLADDYEVTVYARNASSDAHLSITRTGVTSGSARVSLQSSTTLQETDQDLFFVTTKAHQVEQATARLSGAVPVFICSNGIAHLDYAKRHGFHLGVVEHGVTNQGDAIEHRGLGRIRIGSMTGLLPITLQDSPLQVIWEDDIEQVVVEKLFANAIINPITALCRVPNGALANAPYREIAHSIYEELTPLFSKRVSYSYIESIIERTAENRSSMLRDLEEGRPTEVDAILKPVMEKAEQMKISLTVIPLLHKLIIGASASC</sequence>
<gene>
    <name evidence="14" type="ORF">ACFQO8_08515</name>
</gene>
<name>A0ABW2PLD0_9BACL</name>
<dbReference type="InterPro" id="IPR013752">
    <property type="entry name" value="KPA_reductase"/>
</dbReference>
<dbReference type="Proteomes" id="UP001596439">
    <property type="component" value="Unassembled WGS sequence"/>
</dbReference>
<accession>A0ABW2PLD0</accession>
<dbReference type="EMBL" id="JBHTCE010000001">
    <property type="protein sequence ID" value="MFC7390189.1"/>
    <property type="molecule type" value="Genomic_DNA"/>
</dbReference>
<evidence type="ECO:0000256" key="9">
    <source>
        <dbReference type="ARBA" id="ARBA00032024"/>
    </source>
</evidence>
<evidence type="ECO:0000256" key="11">
    <source>
        <dbReference type="RuleBase" id="RU362068"/>
    </source>
</evidence>
<evidence type="ECO:0000313" key="15">
    <source>
        <dbReference type="Proteomes" id="UP001596439"/>
    </source>
</evidence>
<dbReference type="GO" id="GO:0008677">
    <property type="term" value="F:2-dehydropantoate 2-reductase activity"/>
    <property type="evidence" value="ECO:0007669"/>
    <property type="project" value="UniProtKB-EC"/>
</dbReference>
<evidence type="ECO:0000256" key="5">
    <source>
        <dbReference type="ARBA" id="ARBA00019465"/>
    </source>
</evidence>
<comment type="catalytic activity">
    <reaction evidence="10 11">
        <text>(R)-pantoate + NADP(+) = 2-dehydropantoate + NADPH + H(+)</text>
        <dbReference type="Rhea" id="RHEA:16233"/>
        <dbReference type="ChEBI" id="CHEBI:11561"/>
        <dbReference type="ChEBI" id="CHEBI:15378"/>
        <dbReference type="ChEBI" id="CHEBI:15980"/>
        <dbReference type="ChEBI" id="CHEBI:57783"/>
        <dbReference type="ChEBI" id="CHEBI:58349"/>
        <dbReference type="EC" id="1.1.1.169"/>
    </reaction>
</comment>
<evidence type="ECO:0000256" key="6">
    <source>
        <dbReference type="ARBA" id="ARBA00022655"/>
    </source>
</evidence>
<dbReference type="InterPro" id="IPR013328">
    <property type="entry name" value="6PGD_dom2"/>
</dbReference>
<keyword evidence="7 11" id="KW-0521">NADP</keyword>
<dbReference type="Gene3D" id="1.10.1040.10">
    <property type="entry name" value="N-(1-d-carboxylethyl)-l-norvaline Dehydrogenase, domain 2"/>
    <property type="match status" value="1"/>
</dbReference>
<evidence type="ECO:0000313" key="14">
    <source>
        <dbReference type="EMBL" id="MFC7390189.1"/>
    </source>
</evidence>
<dbReference type="InterPro" id="IPR013332">
    <property type="entry name" value="KPR_N"/>
</dbReference>